<dbReference type="NCBIfam" id="TIGR01640">
    <property type="entry name" value="F_box_assoc_1"/>
    <property type="match status" value="1"/>
</dbReference>
<feature type="compositionally biased region" description="Basic residues" evidence="1">
    <location>
        <begin position="493"/>
        <end position="506"/>
    </location>
</feature>
<dbReference type="EMBL" id="JADFTS010000009">
    <property type="protein sequence ID" value="KAF9590076.1"/>
    <property type="molecule type" value="Genomic_DNA"/>
</dbReference>
<feature type="compositionally biased region" description="Low complexity" evidence="1">
    <location>
        <begin position="580"/>
        <end position="597"/>
    </location>
</feature>
<evidence type="ECO:0000256" key="1">
    <source>
        <dbReference type="SAM" id="MobiDB-lite"/>
    </source>
</evidence>
<feature type="domain" description="F-box" evidence="2">
    <location>
        <begin position="61"/>
        <end position="100"/>
    </location>
</feature>
<evidence type="ECO:0000313" key="5">
    <source>
        <dbReference type="Proteomes" id="UP000631114"/>
    </source>
</evidence>
<evidence type="ECO:0000259" key="2">
    <source>
        <dbReference type="Pfam" id="PF00646"/>
    </source>
</evidence>
<dbReference type="InterPro" id="IPR001810">
    <property type="entry name" value="F-box_dom"/>
</dbReference>
<dbReference type="InterPro" id="IPR013187">
    <property type="entry name" value="F-box-assoc_dom_typ3"/>
</dbReference>
<protein>
    <recommendedName>
        <fullName evidence="6">F-box domain-containing protein</fullName>
    </recommendedName>
</protein>
<dbReference type="Pfam" id="PF08268">
    <property type="entry name" value="FBA_3"/>
    <property type="match status" value="1"/>
</dbReference>
<gene>
    <name evidence="4" type="ORF">IFM89_030388</name>
</gene>
<dbReference type="AlphaFoldDB" id="A0A835H029"/>
<feature type="compositionally biased region" description="Basic residues" evidence="1">
    <location>
        <begin position="537"/>
        <end position="550"/>
    </location>
</feature>
<reference evidence="4 5" key="1">
    <citation type="submission" date="2020-10" db="EMBL/GenBank/DDBJ databases">
        <title>The Coptis chinensis genome and diversification of protoberbering-type alkaloids.</title>
        <authorList>
            <person name="Wang B."/>
            <person name="Shu S."/>
            <person name="Song C."/>
            <person name="Liu Y."/>
        </authorList>
    </citation>
    <scope>NUCLEOTIDE SEQUENCE [LARGE SCALE GENOMIC DNA]</scope>
    <source>
        <strain evidence="4">HL-2020</strain>
        <tissue evidence="4">Leaf</tissue>
    </source>
</reference>
<name>A0A835H029_9MAGN</name>
<feature type="region of interest" description="Disordered" evidence="1">
    <location>
        <begin position="457"/>
        <end position="597"/>
    </location>
</feature>
<dbReference type="PANTHER" id="PTHR31111">
    <property type="entry name" value="BNAA05G37150D PROTEIN-RELATED"/>
    <property type="match status" value="1"/>
</dbReference>
<dbReference type="InterPro" id="IPR017451">
    <property type="entry name" value="F-box-assoc_interact_dom"/>
</dbReference>
<feature type="compositionally biased region" description="Basic residues" evidence="1">
    <location>
        <begin position="563"/>
        <end position="579"/>
    </location>
</feature>
<evidence type="ECO:0000259" key="3">
    <source>
        <dbReference type="Pfam" id="PF08268"/>
    </source>
</evidence>
<dbReference type="SUPFAM" id="SSF81383">
    <property type="entry name" value="F-box domain"/>
    <property type="match status" value="1"/>
</dbReference>
<proteinExistence type="predicted"/>
<dbReference type="PANTHER" id="PTHR31111:SF136">
    <property type="entry name" value="F-BOX ASSOCIATED DOMAIN-CONTAINING PROTEIN"/>
    <property type="match status" value="1"/>
</dbReference>
<dbReference type="Pfam" id="PF00646">
    <property type="entry name" value="F-box"/>
    <property type="match status" value="1"/>
</dbReference>
<accession>A0A835H029</accession>
<evidence type="ECO:0000313" key="4">
    <source>
        <dbReference type="EMBL" id="KAF9590076.1"/>
    </source>
</evidence>
<dbReference type="Proteomes" id="UP000631114">
    <property type="component" value="Unassembled WGS sequence"/>
</dbReference>
<organism evidence="4 5">
    <name type="scientific">Coptis chinensis</name>
    <dbReference type="NCBI Taxonomy" id="261450"/>
    <lineage>
        <taxon>Eukaryota</taxon>
        <taxon>Viridiplantae</taxon>
        <taxon>Streptophyta</taxon>
        <taxon>Embryophyta</taxon>
        <taxon>Tracheophyta</taxon>
        <taxon>Spermatophyta</taxon>
        <taxon>Magnoliopsida</taxon>
        <taxon>Ranunculales</taxon>
        <taxon>Ranunculaceae</taxon>
        <taxon>Coptidoideae</taxon>
        <taxon>Coptis</taxon>
    </lineage>
</organism>
<keyword evidence="5" id="KW-1185">Reference proteome</keyword>
<comment type="caution">
    <text evidence="4">The sequence shown here is derived from an EMBL/GenBank/DDBJ whole genome shotgun (WGS) entry which is preliminary data.</text>
</comment>
<sequence length="597" mass="67955">MEKHQAPSGRPPWMASILKIASSNEVPPFPTKLSKDGLDLQRDPKRRSAAFQAFTMADILPGLPIEISLDIFLRLPLETFSCVRLVSKVWNRFFLNPTFTKLYFDKNRSLCLCRADPSDCYLLETGCVSNFQKSAKTYKYKLKEFSKNFTVSATHKTALKDSTLEFPLHRPYFQVVGTVNGLICFAPMREFYSPVPYYICNPITRDYIMPLVSPKIDILPIGSGFGFNALNNEYKLLRILPTPSQNVNVVQVLTLGSDVWREILADIPYVRKMNGSTLLKGFLHWEALFNMKKDILDRCDTILAFDLIKEKFGIMETPPAYQRRKRRSEFGLMTLGECLAVLIDSEELWVMMDYGDSNSWVKNYTFKFTFAWNGLPGHRRYEVNLLQNGQFFLVGGLGFYFDPVALRCNTIDLLNSKDEPFEDFPANFPDYWITFTGSLISPHDIISYSKQALRGDEVTVSSPRRRSPVSSVSNIYFSRRGDSPSQRRMGSPIRRRSPGSPIRRRSPSPPRQNRSPERTSPRRIRGSPVRARSPLPLRRRGKATVQRHGRSSSNSGSPSPPRKVGRRIPKSRSPKRPGRGRSSSYSGSSSSPSPRPK</sequence>
<evidence type="ECO:0008006" key="6">
    <source>
        <dbReference type="Google" id="ProtNLM"/>
    </source>
</evidence>
<feature type="domain" description="F-box associated beta-propeller type 3" evidence="3">
    <location>
        <begin position="154"/>
        <end position="375"/>
    </location>
</feature>
<dbReference type="InterPro" id="IPR036047">
    <property type="entry name" value="F-box-like_dom_sf"/>
</dbReference>